<dbReference type="Gene3D" id="3.10.20.90">
    <property type="entry name" value="Phosphatidylinositol 3-kinase Catalytic Subunit, Chain A, domain 1"/>
    <property type="match status" value="1"/>
</dbReference>
<evidence type="ECO:0000256" key="5">
    <source>
        <dbReference type="ARBA" id="ARBA00022491"/>
    </source>
</evidence>
<gene>
    <name evidence="13" type="ORF">CB5_LOCUS14767</name>
</gene>
<organism evidence="13">
    <name type="scientific">Ananas comosus var. bracteatus</name>
    <name type="common">red pineapple</name>
    <dbReference type="NCBI Taxonomy" id="296719"/>
    <lineage>
        <taxon>Eukaryota</taxon>
        <taxon>Viridiplantae</taxon>
        <taxon>Streptophyta</taxon>
        <taxon>Embryophyta</taxon>
        <taxon>Tracheophyta</taxon>
        <taxon>Spermatophyta</taxon>
        <taxon>Magnoliopsida</taxon>
        <taxon>Liliopsida</taxon>
        <taxon>Poales</taxon>
        <taxon>Bromeliaceae</taxon>
        <taxon>Bromelioideae</taxon>
        <taxon>Ananas</taxon>
    </lineage>
</organism>
<evidence type="ECO:0000256" key="4">
    <source>
        <dbReference type="ARBA" id="ARBA00011726"/>
    </source>
</evidence>
<comment type="subunit">
    <text evidence="4 10">Homodimers and heterodimers.</text>
</comment>
<sequence>MELELGLALPNNDLINEIDLNYYTSSSSSSSSSLSRRKRGFDETSERAALPLFEQKGRGNDDKDDDSDHQKAFGKVLVGWPPIKRSGSGGGSARAAIFVKVKMEGVAIGRKVDLSLCNSYEALFRTLERMFPNRPNDGKTCKQTPNNRHHYVVTYEDGDGDWMLVGDVPWEAFIRSVKRLKIHN</sequence>
<feature type="domain" description="PB1" evidence="12">
    <location>
        <begin position="96"/>
        <end position="184"/>
    </location>
</feature>
<evidence type="ECO:0000259" key="12">
    <source>
        <dbReference type="PROSITE" id="PS51745"/>
    </source>
</evidence>
<dbReference type="Pfam" id="PF02309">
    <property type="entry name" value="AUX_IAA"/>
    <property type="match status" value="1"/>
</dbReference>
<dbReference type="AlphaFoldDB" id="A0A6V7PLX0"/>
<name>A0A6V7PLX0_ANACO</name>
<dbReference type="InterPro" id="IPR033389">
    <property type="entry name" value="AUX/IAA_dom"/>
</dbReference>
<evidence type="ECO:0000256" key="1">
    <source>
        <dbReference type="ARBA" id="ARBA00002159"/>
    </source>
</evidence>
<evidence type="ECO:0000256" key="8">
    <source>
        <dbReference type="ARBA" id="ARBA00023242"/>
    </source>
</evidence>
<dbReference type="InterPro" id="IPR053793">
    <property type="entry name" value="PB1-like"/>
</dbReference>
<feature type="compositionally biased region" description="Low complexity" evidence="11">
    <location>
        <begin position="25"/>
        <end position="34"/>
    </location>
</feature>
<evidence type="ECO:0000256" key="2">
    <source>
        <dbReference type="ARBA" id="ARBA00004123"/>
    </source>
</evidence>
<feature type="compositionally biased region" description="Basic and acidic residues" evidence="11">
    <location>
        <begin position="55"/>
        <end position="68"/>
    </location>
</feature>
<protein>
    <recommendedName>
        <fullName evidence="10">Auxin-responsive protein</fullName>
    </recommendedName>
</protein>
<dbReference type="PANTHER" id="PTHR31734:SF38">
    <property type="entry name" value="AUXIN-RESPONSIVE PROTEIN IAA29"/>
    <property type="match status" value="1"/>
</dbReference>
<reference evidence="13" key="1">
    <citation type="submission" date="2020-07" db="EMBL/GenBank/DDBJ databases">
        <authorList>
            <person name="Lin J."/>
        </authorList>
    </citation>
    <scope>NUCLEOTIDE SEQUENCE</scope>
</reference>
<dbReference type="PROSITE" id="PS51745">
    <property type="entry name" value="PB1"/>
    <property type="match status" value="1"/>
</dbReference>
<feature type="region of interest" description="Disordered" evidence="11">
    <location>
        <begin position="23"/>
        <end position="68"/>
    </location>
</feature>
<dbReference type="GO" id="GO:0006355">
    <property type="term" value="P:regulation of DNA-templated transcription"/>
    <property type="evidence" value="ECO:0007669"/>
    <property type="project" value="InterPro"/>
</dbReference>
<keyword evidence="7 10" id="KW-0804">Transcription</keyword>
<dbReference type="GO" id="GO:0009734">
    <property type="term" value="P:auxin-activated signaling pathway"/>
    <property type="evidence" value="ECO:0007669"/>
    <property type="project" value="UniProtKB-UniRule"/>
</dbReference>
<evidence type="ECO:0000313" key="13">
    <source>
        <dbReference type="EMBL" id="CAD1831556.1"/>
    </source>
</evidence>
<evidence type="ECO:0000256" key="10">
    <source>
        <dbReference type="RuleBase" id="RU004549"/>
    </source>
</evidence>
<evidence type="ECO:0000256" key="11">
    <source>
        <dbReference type="SAM" id="MobiDB-lite"/>
    </source>
</evidence>
<keyword evidence="9 10" id="KW-0927">Auxin signaling pathway</keyword>
<dbReference type="EMBL" id="LR862149">
    <property type="protein sequence ID" value="CAD1831556.1"/>
    <property type="molecule type" value="Genomic_DNA"/>
</dbReference>
<dbReference type="SUPFAM" id="SSF54277">
    <property type="entry name" value="CAD &amp; PB1 domains"/>
    <property type="match status" value="1"/>
</dbReference>
<accession>A0A6V7PLX0</accession>
<keyword evidence="6 10" id="KW-0805">Transcription regulation</keyword>
<comment type="similarity">
    <text evidence="3 10">Belongs to the Aux/IAA family.</text>
</comment>
<proteinExistence type="inferred from homology"/>
<evidence type="ECO:0000256" key="9">
    <source>
        <dbReference type="ARBA" id="ARBA00023294"/>
    </source>
</evidence>
<evidence type="ECO:0000256" key="3">
    <source>
        <dbReference type="ARBA" id="ARBA00006728"/>
    </source>
</evidence>
<comment type="function">
    <text evidence="1 10">Aux/IAA proteins are short-lived transcriptional factors that function as repressors of early auxin response genes at low auxin concentrations.</text>
</comment>
<dbReference type="PANTHER" id="PTHR31734">
    <property type="entry name" value="AUXIN-RESPONSIVE PROTEIN IAA17"/>
    <property type="match status" value="1"/>
</dbReference>
<keyword evidence="5 10" id="KW-0678">Repressor</keyword>
<comment type="subcellular location">
    <subcellularLocation>
        <location evidence="2 10">Nucleus</location>
    </subcellularLocation>
</comment>
<evidence type="ECO:0000256" key="7">
    <source>
        <dbReference type="ARBA" id="ARBA00023163"/>
    </source>
</evidence>
<dbReference type="GO" id="GO:0005634">
    <property type="term" value="C:nucleus"/>
    <property type="evidence" value="ECO:0007669"/>
    <property type="project" value="UniProtKB-SubCell"/>
</dbReference>
<dbReference type="InterPro" id="IPR003311">
    <property type="entry name" value="AUX_IAA"/>
</dbReference>
<evidence type="ECO:0000256" key="6">
    <source>
        <dbReference type="ARBA" id="ARBA00023015"/>
    </source>
</evidence>
<keyword evidence="8 10" id="KW-0539">Nucleus</keyword>